<gene>
    <name evidence="8" type="ORF">A4U43_C09F15700</name>
</gene>
<dbReference type="GO" id="GO:0005634">
    <property type="term" value="C:nucleus"/>
    <property type="evidence" value="ECO:0007669"/>
    <property type="project" value="InterPro"/>
</dbReference>
<dbReference type="Pfam" id="PF06087">
    <property type="entry name" value="Tyr-DNA_phospho"/>
    <property type="match status" value="2"/>
</dbReference>
<dbReference type="InterPro" id="IPR010347">
    <property type="entry name" value="Tdp1"/>
</dbReference>
<evidence type="ECO:0000256" key="5">
    <source>
        <dbReference type="PIRSR" id="PIRSR610347-3"/>
    </source>
</evidence>
<feature type="site" description="Interaction with DNA" evidence="5">
    <location>
        <position position="707"/>
    </location>
</feature>
<dbReference type="Gene3D" id="3.30.870.10">
    <property type="entry name" value="Endonuclease Chain A"/>
    <property type="match status" value="2"/>
</dbReference>
<feature type="domain" description="HIRAN" evidence="7">
    <location>
        <begin position="428"/>
        <end position="494"/>
    </location>
</feature>
<keyword evidence="1" id="KW-0479">Metal-binding</keyword>
<proteinExistence type="predicted"/>
<dbReference type="Proteomes" id="UP000243459">
    <property type="component" value="Chromosome 9"/>
</dbReference>
<evidence type="ECO:0000256" key="4">
    <source>
        <dbReference type="PIRSR" id="PIRSR610347-2"/>
    </source>
</evidence>
<dbReference type="PANTHER" id="PTHR12415">
    <property type="entry name" value="TYROSYL-DNA PHOSPHODIESTERASE 1"/>
    <property type="match status" value="1"/>
</dbReference>
<dbReference type="GO" id="GO:0008270">
    <property type="term" value="F:zinc ion binding"/>
    <property type="evidence" value="ECO:0007669"/>
    <property type="project" value="InterPro"/>
</dbReference>
<dbReference type="CDD" id="cd09123">
    <property type="entry name" value="PLDc_Tdp1_2"/>
    <property type="match status" value="1"/>
</dbReference>
<dbReference type="GO" id="GO:0006281">
    <property type="term" value="P:DNA repair"/>
    <property type="evidence" value="ECO:0007669"/>
    <property type="project" value="InterPro"/>
</dbReference>
<dbReference type="GO" id="GO:0016818">
    <property type="term" value="F:hydrolase activity, acting on acid anhydrides, in phosphorus-containing anhydrides"/>
    <property type="evidence" value="ECO:0007669"/>
    <property type="project" value="InterPro"/>
</dbReference>
<feature type="region of interest" description="Disordered" evidence="6">
    <location>
        <begin position="95"/>
        <end position="121"/>
    </location>
</feature>
<evidence type="ECO:0000259" key="7">
    <source>
        <dbReference type="Pfam" id="PF08797"/>
    </source>
</evidence>
<feature type="region of interest" description="Disordered" evidence="6">
    <location>
        <begin position="47"/>
        <end position="78"/>
    </location>
</feature>
<dbReference type="AlphaFoldDB" id="A0A5P1E9Q6"/>
<feature type="active site" description="Proton donor/acceptor" evidence="3">
    <location>
        <position position="678"/>
    </location>
</feature>
<dbReference type="EMBL" id="CM007389">
    <property type="protein sequence ID" value="ONK58693.1"/>
    <property type="molecule type" value="Genomic_DNA"/>
</dbReference>
<accession>A0A5P1E9Q6</accession>
<dbReference type="InterPro" id="IPR014905">
    <property type="entry name" value="HIRAN"/>
</dbReference>
<feature type="compositionally biased region" description="Basic and acidic residues" evidence="6">
    <location>
        <begin position="52"/>
        <end position="67"/>
    </location>
</feature>
<evidence type="ECO:0000256" key="3">
    <source>
        <dbReference type="PIRSR" id="PIRSR610347-1"/>
    </source>
</evidence>
<dbReference type="SUPFAM" id="SSF56024">
    <property type="entry name" value="Phospholipase D/nuclease"/>
    <property type="match status" value="2"/>
</dbReference>
<feature type="binding site" evidence="4">
    <location>
        <position position="680"/>
    </location>
    <ligand>
        <name>substrate</name>
    </ligand>
</feature>
<dbReference type="OMA" id="WTTNHEL"/>
<dbReference type="PANTHER" id="PTHR12415:SF3">
    <property type="entry name" value="OS04G0403400 PROTEIN"/>
    <property type="match status" value="1"/>
</dbReference>
<sequence>MPKRGCIDYNDLVNKATVLLRQCRSVLQSVDPVSCLRTLETSHSAEIIGSENSDRNEGEIDGNRNEQRPLGSSTNVETSDSVEIIGFKNSDRNNGILDEDGVEERPLGSKTNFEQDKRNGCNGDFQENGEIGFFSDGRMFFLNRLENMSPSLPGEPKTVTLPELLHPVGSLVRVFMATFTSDVSWFLSYCQLPYHLPITIACHGAQRCWSANHESRTAAPYSNYPNLLLVYPPFPEVIAFGKDRKKQGVACHHPKLIVLQRKESIRVIVTSANLTPKQWNYVTNTVWLQDFPSRSSPDFSTLFSTIEDSLPDFAPQLGGFIASLISDVPSQAHWIAELTKYDFGGAVGHLVASIPGMHVKKSSYSETDLFILGKHSGHSQSTSMKYLGSAQVSVVGLGHRFHTAADSNGAQLKTLASFLGKFQGNARSTLEVLLKRNINIPADSNAMSVFVADVDEFSEGDSVQLGFLPRDTARWVSPLHDAGFFSFSAFIHPMETLAAVLGSSNTKVPLLLHVSQGANFVEISRLIQPDHIAPLCSLMASIQRPLGIWRLQEVLSQYKWPEMLETDFIYSSSSVGTSVNPQFIAAFSAAAGKRSANLPESEESDPEWGCWTTNHELRNASIKFLFPTIDRVKSGRHGVQPSRCLLSLPEKTWQRLRPAGIFHDAIPHPSNRLGYPMHVKVARRRFQSRTAGIPPFGWIYCGSHNFSPAAWGQVLLPSSESNILGPRLHICNYELGVILIVPPSDSSNYKQTGIKSRPDCAGFLMSRPSFVSQDMSSNGLANGGQIPYNLPPNLNPLGCKDLNRRMRPRWL</sequence>
<evidence type="ECO:0000313" key="8">
    <source>
        <dbReference type="EMBL" id="ONK58693.1"/>
    </source>
</evidence>
<name>A0A5P1E9Q6_ASPOF</name>
<reference evidence="9" key="1">
    <citation type="journal article" date="2017" name="Nat. Commun.">
        <title>The asparagus genome sheds light on the origin and evolution of a young Y chromosome.</title>
        <authorList>
            <person name="Harkess A."/>
            <person name="Zhou J."/>
            <person name="Xu C."/>
            <person name="Bowers J.E."/>
            <person name="Van der Hulst R."/>
            <person name="Ayyampalayam S."/>
            <person name="Mercati F."/>
            <person name="Riccardi P."/>
            <person name="McKain M.R."/>
            <person name="Kakrana A."/>
            <person name="Tang H."/>
            <person name="Ray J."/>
            <person name="Groenendijk J."/>
            <person name="Arikit S."/>
            <person name="Mathioni S.M."/>
            <person name="Nakano M."/>
            <person name="Shan H."/>
            <person name="Telgmann-Rauber A."/>
            <person name="Kanno A."/>
            <person name="Yue Z."/>
            <person name="Chen H."/>
            <person name="Li W."/>
            <person name="Chen Y."/>
            <person name="Xu X."/>
            <person name="Zhang Y."/>
            <person name="Luo S."/>
            <person name="Chen H."/>
            <person name="Gao J."/>
            <person name="Mao Z."/>
            <person name="Pires J.C."/>
            <person name="Luo M."/>
            <person name="Kudrna D."/>
            <person name="Wing R.A."/>
            <person name="Meyers B.C."/>
            <person name="Yi K."/>
            <person name="Kong H."/>
            <person name="Lavrijsen P."/>
            <person name="Sunseri F."/>
            <person name="Falavigna A."/>
            <person name="Ye Y."/>
            <person name="Leebens-Mack J.H."/>
            <person name="Chen G."/>
        </authorList>
    </citation>
    <scope>NUCLEOTIDE SEQUENCE [LARGE SCALE GENOMIC DNA]</scope>
    <source>
        <strain evidence="9">cv. DH0086</strain>
    </source>
</reference>
<keyword evidence="2" id="KW-0378">Hydrolase</keyword>
<dbReference type="GO" id="GO:0003676">
    <property type="term" value="F:nucleic acid binding"/>
    <property type="evidence" value="ECO:0007669"/>
    <property type="project" value="InterPro"/>
</dbReference>
<feature type="binding site" evidence="4">
    <location>
        <position position="255"/>
    </location>
    <ligand>
        <name>substrate</name>
    </ligand>
</feature>
<feature type="active site" description="Nucleophile" evidence="3">
    <location>
        <position position="253"/>
    </location>
</feature>
<protein>
    <recommendedName>
        <fullName evidence="7">HIRAN domain-containing protein</fullName>
    </recommendedName>
</protein>
<evidence type="ECO:0000313" key="9">
    <source>
        <dbReference type="Proteomes" id="UP000243459"/>
    </source>
</evidence>
<evidence type="ECO:0000256" key="2">
    <source>
        <dbReference type="ARBA" id="ARBA00022801"/>
    </source>
</evidence>
<dbReference type="CDD" id="cd09122">
    <property type="entry name" value="PLDc_Tdp1_1"/>
    <property type="match status" value="1"/>
</dbReference>
<evidence type="ECO:0000256" key="6">
    <source>
        <dbReference type="SAM" id="MobiDB-lite"/>
    </source>
</evidence>
<organism evidence="8 9">
    <name type="scientific">Asparagus officinalis</name>
    <name type="common">Garden asparagus</name>
    <dbReference type="NCBI Taxonomy" id="4686"/>
    <lineage>
        <taxon>Eukaryota</taxon>
        <taxon>Viridiplantae</taxon>
        <taxon>Streptophyta</taxon>
        <taxon>Embryophyta</taxon>
        <taxon>Tracheophyta</taxon>
        <taxon>Spermatophyta</taxon>
        <taxon>Magnoliopsida</taxon>
        <taxon>Liliopsida</taxon>
        <taxon>Asparagales</taxon>
        <taxon>Asparagaceae</taxon>
        <taxon>Asparagoideae</taxon>
        <taxon>Asparagus</taxon>
    </lineage>
</organism>
<dbReference type="Gramene" id="ONK58693">
    <property type="protein sequence ID" value="ONK58693"/>
    <property type="gene ID" value="A4U43_C09F15700"/>
</dbReference>
<dbReference type="Pfam" id="PF08797">
    <property type="entry name" value="HIRAN"/>
    <property type="match status" value="1"/>
</dbReference>
<keyword evidence="9" id="KW-1185">Reference proteome</keyword>
<dbReference type="Gene3D" id="3.30.70.2330">
    <property type="match status" value="1"/>
</dbReference>
<dbReference type="GO" id="GO:0008081">
    <property type="term" value="F:phosphoric diester hydrolase activity"/>
    <property type="evidence" value="ECO:0007669"/>
    <property type="project" value="InterPro"/>
</dbReference>
<evidence type="ECO:0000256" key="1">
    <source>
        <dbReference type="ARBA" id="ARBA00022723"/>
    </source>
</evidence>
<feature type="compositionally biased region" description="Basic and acidic residues" evidence="6">
    <location>
        <begin position="103"/>
        <end position="119"/>
    </location>
</feature>